<dbReference type="InterPro" id="IPR035629">
    <property type="entry name" value="Nebulin_SH3"/>
</dbReference>
<dbReference type="Pfam" id="PF00880">
    <property type="entry name" value="Nebulin"/>
    <property type="match status" value="69"/>
</dbReference>
<dbReference type="InterPro" id="IPR036028">
    <property type="entry name" value="SH3-like_dom_sf"/>
</dbReference>
<evidence type="ECO:0000259" key="6">
    <source>
        <dbReference type="PROSITE" id="PS50002"/>
    </source>
</evidence>
<name>A0A673A3D9_9TELE</name>
<keyword evidence="2" id="KW-0677">Repeat</keyword>
<dbReference type="PANTHER" id="PTHR11039">
    <property type="entry name" value="NEBULIN"/>
    <property type="match status" value="1"/>
</dbReference>
<gene>
    <name evidence="7" type="primary">neb</name>
</gene>
<dbReference type="SMART" id="SM00227">
    <property type="entry name" value="NEBU"/>
    <property type="match status" value="160"/>
</dbReference>
<dbReference type="Ensembl" id="ENSSORT00005024714.1">
    <property type="protein sequence ID" value="ENSSORP00005024005.1"/>
    <property type="gene ID" value="ENSSORG00005009472.1"/>
</dbReference>
<keyword evidence="3" id="KW-0009">Actin-binding</keyword>
<dbReference type="PRINTS" id="PR00452">
    <property type="entry name" value="SH3DOMAIN"/>
</dbReference>
<evidence type="ECO:0000313" key="8">
    <source>
        <dbReference type="Proteomes" id="UP000472271"/>
    </source>
</evidence>
<evidence type="ECO:0000256" key="1">
    <source>
        <dbReference type="ARBA" id="ARBA00022443"/>
    </source>
</evidence>
<keyword evidence="1 4" id="KW-0728">SH3 domain</keyword>
<dbReference type="CDD" id="cd11933">
    <property type="entry name" value="SH3_Nebulin_C"/>
    <property type="match status" value="1"/>
</dbReference>
<protein>
    <submittedName>
        <fullName evidence="7">Nebulin</fullName>
    </submittedName>
</protein>
<accession>A0A673A3D9</accession>
<dbReference type="PANTHER" id="PTHR11039:SF37">
    <property type="entry name" value="NEBULIN"/>
    <property type="match status" value="1"/>
</dbReference>
<evidence type="ECO:0000256" key="5">
    <source>
        <dbReference type="SAM" id="MobiDB-lite"/>
    </source>
</evidence>
<dbReference type="PROSITE" id="PS50002">
    <property type="entry name" value="SH3"/>
    <property type="match status" value="1"/>
</dbReference>
<dbReference type="GO" id="GO:0071691">
    <property type="term" value="P:cardiac muscle thin filament assembly"/>
    <property type="evidence" value="ECO:0007669"/>
    <property type="project" value="TreeGrafter"/>
</dbReference>
<dbReference type="PROSITE" id="PS51216">
    <property type="entry name" value="NEBULIN"/>
    <property type="match status" value="100"/>
</dbReference>
<reference evidence="7" key="1">
    <citation type="submission" date="2019-06" db="EMBL/GenBank/DDBJ databases">
        <authorList>
            <consortium name="Wellcome Sanger Institute Data Sharing"/>
        </authorList>
    </citation>
    <scope>NUCLEOTIDE SEQUENCE [LARGE SCALE GENOMIC DNA]</scope>
</reference>
<dbReference type="InterPro" id="IPR055297">
    <property type="entry name" value="NEBU/NEBL"/>
</dbReference>
<sequence length="6032" mass="693908">KFMTPYLAHSQKMLEQFSHNKYRQAYELSRGNPPPFITTDTPEMVRIRKAQEQLSEVKYRMEGNKARTTSLYDGEAREVTHVKHVSELISKVLYRQKWDETKDKYLLPPDAPELVLAVKNAANYSKKLYTEVWDEEKTLFYPYSDSPELRRVAKAQEVLSDIHYKKGHDERKAKYTSLADPPEVELAKRVANQRSDLKYKEDYNKNVKGQWCETPYFDVATARVAMENLSNRKYTQEFEDIKDQIYFMQTDTPVYETNKKARIAASEVQYKKQYEKTKAQSDYNTLPATENPLLRQLRYAGTILSDKVYKANYERSRGFSINYCDTPKFQMDSVLKKFNDAHYKDKYNEEVKGHYIGSYEDVYMLHCQKVEEMKNEVEYCDVSSLKQSHLNMKPLRVFSNLNYKAKYEQIKFKNSLPPDYPFFIQSRVNAFNLSDNCYKYDWEKNKAKKFEVKGDAISILAARAHTNIASDVKYKKEYEKNKGKMVGALSINDDPKILHSVHLAKIQSDREYKKDYEKIKTKYHSPLDMISLTLAKKSQGIASMSGYRKISSNYFMPYDSILLDLAKKANIIQSDNEYKADYNAFTKGSPWVTFGSMQVETAKKAAEILSEKKYRLHPDKVPFTAIDDHPIMLQAKVNQLQRSDLFYKRGLEEVHQKYSLPPDVPEFLQAKCNAYNVSQNYYKLAWQEMIAKGYDLKPDAIPIIAAKAARHAASNVQYKKAYEKAKGHHVGFRSLQDDPLLVHYMEVAKLQSDKNYKKDYHKAKLKYHSPVDMMSLVHAKNSSKVQTYVGYKQHHHSYCLLPDAMNLDLARTMNYNSSDYNYKLDYESSVKGIGWVPIGSLEVEKAKAAAAALDERKYRQHPDTFKFTSKMDSMSMELAKANAKIMDGKAYKASGEKFMHTYHLPPDAPEFQQARYNAANISQNFYTYNHRRDLLKGHHVKEDAIPVVAAKSSRDIASNYKYKLAYEKAKGRHVGFRSLQDDPLLVHYMEVAKMQSDKNYKKDYHKAKLKYHSPVDMMSLTHAKQASAAQTMAGYRKIPHSYMLLPDNMHLHLCRNMMEIQSDNVYKSDYSNFSKGVGWVPIGSLDVEKAKAAKVALDERGYRQHPSTFKFTSKTDSMNMALAMTNTKQMDNTAYKASGEKFMHTYHLPADSPEFLQAKFNAQTLSESHYKHKWLEDIAKGYDMKPDAIPILHAKQGRHIASNVQYKKAYEKAKGHHVGFRSLQDDPLLVHYMEVAKMQSDKNYKKDYHKAKLKYHSPVDMMSLAHAKQASSVQTMAGYKKIPHSYMLLPDNMRLQLCRNMNVQSSDWDYKSEWNNFVRGVGWVPIGSLAVETAKVGGDIQSDHKYRTHPSTFKFSKLMDSMDVALATANNQIMNKDKLNIHVMPDSPEIVLAKANAITMSNKLYKAGVVEMANKGYNLKADAIPIVAAKSSTSIASNYKYKLAFEKSKGHHVGFRSLQDDPLLVHYMEVARLQSDKNYKKDYHKAKLKYHSPVDMMSVVHAKQASAAQTMAGYRQIHHTNTLLPDAMNFVLARTMNIQSSDWDYKSEWNNYIRGVGWVPIGSLAVETAKVGGEIQSDHKYRTHPSTFKFSKLMDSMDVALATANNQIMNKKAYTAAWEKDKLNIHVMPDSPEIVLAKANAITMSNKLYKAGVVEMANKGYNLKADAIPIVAAKSSTSIASNYKYKLAFEKSKGHHVGFRSLQDDPLLVHYMEVARLQSDKNYKKDYHKAKLKYHSPVDMMSVVHAKQASAAQTMAGYRQIHHTNTLLPDAMNFVLARNMQFIASDNQYKSDYDSYMKGLGWVPIGSVDVEKAKTAGHIFSEKHYRQHPSNYKFTKDMHSMDLTLATANNQIMNKQSYTKAWDKDKTTIHIMPDAMDIVLARENRKNFSEKGYKLDNELSKKKGHNLRADAIAVQAAKASTAIASDYKYKTGYRKQVGHHIGARSIQDDPLLMLALNSAKIASDALYKKDFNKSKTKFHLPVDMMAFELAKKNQIQVNHANYITRLHNWTCLPDSNDVVQARHAYDLQSDAVYKEELKVLQGIGWVPIGSLDVEKVKKAGEILSDRQYRQHPSNFKFKSTTEDMPLVLAKANAHNMNKKAYVEAWDNEKTKIHIMPDAMDVLLAKANNINFSIKKYKQANEDAKKKGYDMRQDAIPIIAAKNSRDIASDYKYKTGYRKQVGHHIGARCIQDDPLLMLALNSAKIASDALYKKDFNKSKTKFHLPVDMMAFELAKKNQIQVNHANYITRLHQWTCLPDSNDVVQARHAYDLQSDAVYKEDLKMMQGVGWVPIGSLDVEKVKKAGEILSDMKYRQHPSNFKFKSSTEDMPLVLAKTNAHNMNKKAYVEAWDNEKSKIHIMPDAMDILLAKANNVNFSIKKYKQANEDAKKKGYDMRQDAIPIIAARNSRDIASDYKYKTGYRKQVGHHIGARSVQDDPLLMLALNSAKIASDALYKKDFNKSKTRFHLPVDMLNLELAKKCQIQVNHANYITRLHQWTCLPDSNDVVHARHVYDLQSDAVYKEDLRLMQGVGWVPIGSLDVEKTKKAGEILSDRKYRQHPSNFKFKSTTEDMPLVLAKANAHNMNKKAYVEAWDNEKTKIHIMPDAMDVLLAKANNVNFSIKKYKQANEDAKKKGYDMRQDAISIIAAKNSRDIASDYKYKTGYRKQVGHHIGARCIQDDPLLMLALNSAKIASDALYKKDFNKSKTKFHLPVDMMAFELAKKNQIQVNDFNYRTHLHNWTCLPDSNDVVQARHAYDLQSDAVYKADLKWLQGMGWVPIGSLEVEKAKKSAEILTDRKYRQHPSTVPFTSPIDAMNIVLAKNNAQTMNKRLYVEQWEKDKTTLHIKPDTPEIILSQQNSINMSRKLYRAGVEEIFRKGYDMKADAVSVIAAKHGREIISDYKYKTGYRKQVGHHIGARSVQDDPLIMLALNSAKIASDALYKKDFNKSKTKFHLPVDMLSLELAKKCQIQVNHANYITRLHQWTCLPDSNDVVQARKAYDLQSDAVYKADMDEVVGVGWVPIGSLDVMKAKNAAKILSDRLYKQKPDTLKYKSDMTAMSMVLAKANAEIINKRNYIAAWEADKLKVHVTPDTPEIVLSKANAQNISKKLYREGVEAIFRKGYDMKADAVSVIAAKHGREIISDYKYKTGYRKQVGHHIGARSVQDDPLIMLALNSAKIASDALYKKDFNKSKTKFHLPVDMLNLELAKKCQIQVNDFNYRTHLHQWTCLPDSNDVVQARKAYDLQSDAVYKADMEWIKGVGWVPIGSVDVEKAKKAAEILSDRKYRQHPSTFKFTAKTSDMPYALAKANAEIMNKKLYNAAWEKDKTLLHIMPDTPEIVLAKQNKINTSLKQYREAYMDTINKGYFLPKDAISVLSAKNSRNIISDYKYKAGFRQQCGHHIGALSVNDDPLILLAAHAAKISSDNIYKKDFNKSKTKFHLPVDMLTIELAKKCQVQVNDFNYRTHLHNWTCLPDSNDVVQARKVYDLRSDAVYKADLEWLRGCGWSPQDCVDVVKVKHAQTILNERLYRQHPSTVKFTSVVDLPAIVLSKQNADNLSDRKYREVWDKDKLTIHIPSDSPAHVLSKANAINISNKLYTKSWDDHKAKGYHIKEDAVSVLKAKASRDIASDYKYKEGYRKQVGHHIGARSVQDDPLIMLALNSAKIASDALYKKDFNKSKTKFHLPVDMLNLELAKKCQIQVNDFNYRTHLHQWTCLPDSNDVVQARKAYDLQSDAVYKADLEWIRGCGWMPHESVDVMKVKNAQKVLADRGYRVKLDEQKYIVPTDRVDIVCAKNAAEVLNEAKYREAWHKDKTKYTLVETPTLATAKEVAKNVHPHLYTKEWDKVKATGYYMPGDAVPIKQCIQTSKVQSKSYRKQVGHHIGARCIEEDPLMMLAVNSAKIASDALYKKDFNMSKTKFNLPVDMLQFELAKKCQMQVNDDNYRTRLHQWTCMPDQNDVIQARKAYDLQSDHIYKADLEWLRGCGWVAADSVDHVKTKKAQEILNDRLYKKNAIECFGKFSLIVDRPEIVLAKINAANLSDLKYKESFNAEKGHYIGSDDTPQMAHSREVSKNISEKLYKRLYQKDYHQTKTKIHLPPDVIPNLVAKRCQDMLSDVLYRTYLHQWTCHPEQEDAIRARKTNEILSDVFYKDDLNWMKGIGCYVWDTPEIVRAKKSYELQSDLKYRDEAKKEFNNYSIVTDTPVYVTAVLGHTWASELNYREAYHKEKHMYTTVLDTYDYARCHNFKYFFSNKNYTSAWDKIKAKSYQIPHDSHALQHAKHQKVVLSSVKYKEDYEKFKSLYSLPKSLEDDPATARCVKAGKLVLDRLYKEDYEKTKAKNHIPPDMLEILSARNTQSTVSGIHYRKYLHQWICLPDMQVYVQARKVNEQLSDIFYKDDLNWLKGIGCYAWDTPEILRVKNAGILQSEAKYRAKGIEGFKDYSVVTDTPVYETAKQNAVNLSDLHYRYDYNANIKGTNTAPAVTIETERARLANYIQSDNWYKEANKSFMPTGYSLPHDTPIIKQVKQNSVVTSNVKYKEAYEMTKAKAYALHPEGVNFVNIRKVNKATNERLYREDYHKQKDKIHTTYDTPDIKQVKMNQEHLSDVSKFYFTRSSTPSPVKYLKYKEDLMWLRGIGCFLYDTPEMIHVRNINKFRNTYITDAKKNLANFSVVLDTPEYKRVTELKTHMSHMVYKAQSKEEMSKVTTTLDSVEIQRAKWSQGLTNKYKYTDLASKERAHFTPEVETPTMGHARKMKVVYSDNKYKDQYEKMKHRYTAIADTPLLIRAKTAYLQSSDLRYKESFELAKGHYRTVKDALDIIYHRRVTDDISEVKYREKYINSLGTWKSIPDRPEFFFSRIVNDNVSSVKYKEDLDWLKGIGCFVWDTPELVQAERNKALYSERLYKASFEKNRANFKYTCDTPFFQAAKNASVLINDRAYRAHYEKTKDKFTITTDDPRYQLARENRKLSQVKKETRAKDLHRSGCNELLRPDILTALYTTCLGSKWKYREQYERAKDKFTSVLETPEYEAHKRSKKISDIIYKMEYNKTKAKGYTLPYDTPYQQHMKKVKEITSSLKYKEVYEKSKAQINMDPEAHDIRAAKEAYKNISNLDYKKNYEATKNKWIWTADRPDFVNAAKNSLQQSDVEYKYDKEMMKGCVIPVSDDKYTILFKKNTDLASDVKYKQKYEKEKGHYVPVLDTPQILHAKSVRSLVSESKYKEASKKEMQSGSFTTLNETRDTIHSKQINKLVSGKLYKAKFEKEKGKSVYNQMTVPPDVQHAIDVAKSQSNIAYKKDAKANLHYTPVVDRPDIRKATQAARLISDIGYRDKAREEASRGGSLIHRPDIALATEVSRLTSQAEAKLSLHGAASYDTPQMRHIKKMSAVTSDVKYKEKFDKEVKGKKPQYDLKESKIYKTLKDANDLASEVKYKGDLKKIHKPVTDMAESLSMQHSLSTSKLSSQYRYKKKFEESKGHYHMIPDTPEQLHLKEASELQSNVKYKEKYEKEKGKAMLDFETPTYVTAKEAQHMQSQKDYKKDFEEYMRGKNLSGLEVTPAMIHVRHATRIASEREYRRDLEEGVKGKGLTVLEETPELLRARNATQILCEREYKKALEQEIKGKGMLALATDTPDFMRARNATDILSQTKYKQTAEMDRASYTTVIDTPDIIHAQQMRNIVSQKKYKEEAEKTMSHYVPVLDTPEMQRVRENQKNFSTLQYQTDLKNIKGKVSAVTDTPEILRVKENTKNFSLVLYKDSSAKGTPVVFTPEMERVKKNQENISSVLYSDSFRKQVQGKAAFVLDTPEMRRVRETQRIISGVRYHEDFEKSKGSFTPTTSDPVTDRVKRNTQDFSDISYRGIQRRVVEMERRRAIEHDQETITDLRVWRTNPGSVFDYDPAEDNIQSRSLHMMSVQAQRRSKEHSRSTSALSGMADEKSEMSQDADHHIVELHTAVNTVEVQQRSSSVATQQTAVSSIPSHPSTTGKTVRAMYDYTAADSDEVSFKDGDVILNVQAIDEGWMYGTVQRTGKTGMLPANYVEAI</sequence>
<dbReference type="InterPro" id="IPR001452">
    <property type="entry name" value="SH3_domain"/>
</dbReference>
<keyword evidence="8" id="KW-1185">Reference proteome</keyword>
<dbReference type="InterPro" id="IPR000900">
    <property type="entry name" value="Nebulin_repeat"/>
</dbReference>
<evidence type="ECO:0000313" key="7">
    <source>
        <dbReference type="Ensembl" id="ENSSORP00005024005.1"/>
    </source>
</evidence>
<reference evidence="7" key="2">
    <citation type="submission" date="2025-08" db="UniProtKB">
        <authorList>
            <consortium name="Ensembl"/>
        </authorList>
    </citation>
    <scope>IDENTIFICATION</scope>
</reference>
<evidence type="ECO:0000256" key="4">
    <source>
        <dbReference type="PROSITE-ProRule" id="PRU00192"/>
    </source>
</evidence>
<dbReference type="SMART" id="SM00326">
    <property type="entry name" value="SH3"/>
    <property type="match status" value="1"/>
</dbReference>
<dbReference type="Gene3D" id="2.30.30.40">
    <property type="entry name" value="SH3 Domains"/>
    <property type="match status" value="1"/>
</dbReference>
<dbReference type="Pfam" id="PF14604">
    <property type="entry name" value="SH3_9"/>
    <property type="match status" value="1"/>
</dbReference>
<dbReference type="InterPro" id="IPR013998">
    <property type="entry name" value="Nebulin-like"/>
</dbReference>
<reference evidence="7" key="3">
    <citation type="submission" date="2025-09" db="UniProtKB">
        <authorList>
            <consortium name="Ensembl"/>
        </authorList>
    </citation>
    <scope>IDENTIFICATION</scope>
</reference>
<dbReference type="GO" id="GO:0051015">
    <property type="term" value="F:actin filament binding"/>
    <property type="evidence" value="ECO:0007669"/>
    <property type="project" value="InterPro"/>
</dbReference>
<evidence type="ECO:0000256" key="2">
    <source>
        <dbReference type="ARBA" id="ARBA00022737"/>
    </source>
</evidence>
<feature type="region of interest" description="Disordered" evidence="5">
    <location>
        <begin position="5906"/>
        <end position="5926"/>
    </location>
</feature>
<dbReference type="PRINTS" id="PR00510">
    <property type="entry name" value="NEBULIN"/>
</dbReference>
<evidence type="ECO:0000256" key="3">
    <source>
        <dbReference type="ARBA" id="ARBA00023203"/>
    </source>
</evidence>
<dbReference type="GO" id="GO:0030018">
    <property type="term" value="C:Z disc"/>
    <property type="evidence" value="ECO:0007669"/>
    <property type="project" value="InterPro"/>
</dbReference>
<proteinExistence type="predicted"/>
<dbReference type="Proteomes" id="UP000472271">
    <property type="component" value="Chromosome 21"/>
</dbReference>
<dbReference type="FunFam" id="2.30.30.40:FF:000007">
    <property type="entry name" value="nebulin isoform X1"/>
    <property type="match status" value="1"/>
</dbReference>
<dbReference type="SUPFAM" id="SSF50044">
    <property type="entry name" value="SH3-domain"/>
    <property type="match status" value="1"/>
</dbReference>
<feature type="domain" description="SH3" evidence="6">
    <location>
        <begin position="5973"/>
        <end position="6032"/>
    </location>
</feature>
<organism evidence="7 8">
    <name type="scientific">Sphaeramia orbicularis</name>
    <name type="common">orbiculate cardinalfish</name>
    <dbReference type="NCBI Taxonomy" id="375764"/>
    <lineage>
        <taxon>Eukaryota</taxon>
        <taxon>Metazoa</taxon>
        <taxon>Chordata</taxon>
        <taxon>Craniata</taxon>
        <taxon>Vertebrata</taxon>
        <taxon>Euteleostomi</taxon>
        <taxon>Actinopterygii</taxon>
        <taxon>Neopterygii</taxon>
        <taxon>Teleostei</taxon>
        <taxon>Neoteleostei</taxon>
        <taxon>Acanthomorphata</taxon>
        <taxon>Gobiaria</taxon>
        <taxon>Kurtiformes</taxon>
        <taxon>Apogonoidei</taxon>
        <taxon>Apogonidae</taxon>
        <taxon>Apogoninae</taxon>
        <taxon>Sphaeramia</taxon>
    </lineage>
</organism>